<accession>A0AAF0ZSI7</accession>
<gene>
    <name evidence="3" type="ORF">MTR67_043997</name>
</gene>
<reference evidence="3" key="1">
    <citation type="submission" date="2023-08" db="EMBL/GenBank/DDBJ databases">
        <title>A de novo genome assembly of Solanum verrucosum Schlechtendal, a Mexican diploid species geographically isolated from the other diploid A-genome species in potato relatives.</title>
        <authorList>
            <person name="Hosaka K."/>
        </authorList>
    </citation>
    <scope>NUCLEOTIDE SEQUENCE</scope>
    <source>
        <tissue evidence="3">Young leaves</tissue>
    </source>
</reference>
<name>A0AAF0ZSI7_SOLVR</name>
<evidence type="ECO:0000313" key="4">
    <source>
        <dbReference type="Proteomes" id="UP001234989"/>
    </source>
</evidence>
<keyword evidence="4" id="KW-1185">Reference proteome</keyword>
<feature type="domain" description="Retrotransposon gag" evidence="2">
    <location>
        <begin position="14"/>
        <end position="65"/>
    </location>
</feature>
<proteinExistence type="predicted"/>
<dbReference type="InterPro" id="IPR005162">
    <property type="entry name" value="Retrotrans_gag_dom"/>
</dbReference>
<dbReference type="AlphaFoldDB" id="A0AAF0ZSI7"/>
<evidence type="ECO:0000259" key="2">
    <source>
        <dbReference type="Pfam" id="PF03732"/>
    </source>
</evidence>
<feature type="compositionally biased region" description="Basic and acidic residues" evidence="1">
    <location>
        <begin position="102"/>
        <end position="122"/>
    </location>
</feature>
<dbReference type="Proteomes" id="UP001234989">
    <property type="component" value="Chromosome 10"/>
</dbReference>
<evidence type="ECO:0000256" key="1">
    <source>
        <dbReference type="SAM" id="MobiDB-lite"/>
    </source>
</evidence>
<protein>
    <recommendedName>
        <fullName evidence="2">Retrotransposon gag domain-containing protein</fullName>
    </recommendedName>
</protein>
<organism evidence="3 4">
    <name type="scientific">Solanum verrucosum</name>
    <dbReference type="NCBI Taxonomy" id="315347"/>
    <lineage>
        <taxon>Eukaryota</taxon>
        <taxon>Viridiplantae</taxon>
        <taxon>Streptophyta</taxon>
        <taxon>Embryophyta</taxon>
        <taxon>Tracheophyta</taxon>
        <taxon>Spermatophyta</taxon>
        <taxon>Magnoliopsida</taxon>
        <taxon>eudicotyledons</taxon>
        <taxon>Gunneridae</taxon>
        <taxon>Pentapetalae</taxon>
        <taxon>asterids</taxon>
        <taxon>lamiids</taxon>
        <taxon>Solanales</taxon>
        <taxon>Solanaceae</taxon>
        <taxon>Solanoideae</taxon>
        <taxon>Solaneae</taxon>
        <taxon>Solanum</taxon>
    </lineage>
</organism>
<evidence type="ECO:0000313" key="3">
    <source>
        <dbReference type="EMBL" id="WMV50612.1"/>
    </source>
</evidence>
<dbReference type="EMBL" id="CP133621">
    <property type="protein sequence ID" value="WMV50612.1"/>
    <property type="molecule type" value="Genomic_DNA"/>
</dbReference>
<dbReference type="Pfam" id="PF03732">
    <property type="entry name" value="Retrotrans_gag"/>
    <property type="match status" value="1"/>
</dbReference>
<sequence length="131" mass="15280">MWVPWIETSSKGWFFPLETWESKVPTLISLRQGNMSVKEYSLKFTQLSKYVSAMVTDSRARMSKFFPDIFEIVVKECRIAMLINEIDIFRLMIHAQQIEEENLKEKTRQTTRARTDSGDFSHSRLGGNGHS</sequence>
<feature type="region of interest" description="Disordered" evidence="1">
    <location>
        <begin position="102"/>
        <end position="131"/>
    </location>
</feature>